<protein>
    <recommendedName>
        <fullName evidence="2">Metastriate one of each protein family</fullName>
    </recommendedName>
</protein>
<evidence type="ECO:0008006" key="2">
    <source>
        <dbReference type="Google" id="ProtNLM"/>
    </source>
</evidence>
<dbReference type="AlphaFoldDB" id="A0A131ZC38"/>
<proteinExistence type="predicted"/>
<organism evidence="1">
    <name type="scientific">Rhipicephalus appendiculatus</name>
    <name type="common">Brown ear tick</name>
    <dbReference type="NCBI Taxonomy" id="34631"/>
    <lineage>
        <taxon>Eukaryota</taxon>
        <taxon>Metazoa</taxon>
        <taxon>Ecdysozoa</taxon>
        <taxon>Arthropoda</taxon>
        <taxon>Chelicerata</taxon>
        <taxon>Arachnida</taxon>
        <taxon>Acari</taxon>
        <taxon>Parasitiformes</taxon>
        <taxon>Ixodida</taxon>
        <taxon>Ixodoidea</taxon>
        <taxon>Ixodidae</taxon>
        <taxon>Rhipicephalinae</taxon>
        <taxon>Rhipicephalus</taxon>
        <taxon>Rhipicephalus</taxon>
    </lineage>
</organism>
<sequence>LIYETKTDLASFQEFPPPEKPYFNLIYSGQQPQNCCSGTKWKGQDQEVCRNKMTPNAIKWTLALLVLLFGIVDSFSEWCNADNDRHLEQAIEAALVDIPPERISEVLAGNSRPFPILFDGYKVTGLNLLRRQGPLRTYCGNGSQVVNFDLAPSEDPILCSFYWRVGGNGSLDLAAYGVRVKTQLKFVQGIPTEDSTAPRKILDEQEEPVTTSLRVARVTFHIGNSTVDRTKATAGFLRHLALASIQDTWEDVFVPKLVHALK</sequence>
<name>A0A131ZC38_RHIAP</name>
<reference evidence="1" key="1">
    <citation type="journal article" date="2016" name="Ticks Tick Borne Dis.">
        <title>De novo assembly and annotation of the salivary gland transcriptome of Rhipicephalus appendiculatus male and female ticks during blood feeding.</title>
        <authorList>
            <person name="de Castro M.H."/>
            <person name="de Klerk D."/>
            <person name="Pienaar R."/>
            <person name="Latif A.A."/>
            <person name="Rees D.J."/>
            <person name="Mans B.J."/>
        </authorList>
    </citation>
    <scope>NUCLEOTIDE SEQUENCE</scope>
    <source>
        <tissue evidence="1">Salivary glands</tissue>
    </source>
</reference>
<feature type="non-terminal residue" evidence="1">
    <location>
        <position position="1"/>
    </location>
</feature>
<dbReference type="EMBL" id="GEDV01000195">
    <property type="protein sequence ID" value="JAP88362.1"/>
    <property type="molecule type" value="Transcribed_RNA"/>
</dbReference>
<evidence type="ECO:0000313" key="1">
    <source>
        <dbReference type="EMBL" id="JAP88362.1"/>
    </source>
</evidence>
<feature type="non-terminal residue" evidence="1">
    <location>
        <position position="262"/>
    </location>
</feature>
<accession>A0A131ZC38</accession>